<protein>
    <submittedName>
        <fullName evidence="2">Uncharacterized protein</fullName>
    </submittedName>
</protein>
<evidence type="ECO:0000313" key="2">
    <source>
        <dbReference type="EMBL" id="KAL2651205.1"/>
    </source>
</evidence>
<evidence type="ECO:0000256" key="1">
    <source>
        <dbReference type="SAM" id="MobiDB-lite"/>
    </source>
</evidence>
<comment type="caution">
    <text evidence="2">The sequence shown here is derived from an EMBL/GenBank/DDBJ whole genome shotgun (WGS) entry which is preliminary data.</text>
</comment>
<accession>A0ABD1ZIP3</accession>
<feature type="region of interest" description="Disordered" evidence="1">
    <location>
        <begin position="137"/>
        <end position="179"/>
    </location>
</feature>
<dbReference type="Proteomes" id="UP001605036">
    <property type="component" value="Unassembled WGS sequence"/>
</dbReference>
<name>A0ABD1ZIP3_9MARC</name>
<keyword evidence="3" id="KW-1185">Reference proteome</keyword>
<dbReference type="EMBL" id="JBHFFA010000001">
    <property type="protein sequence ID" value="KAL2651205.1"/>
    <property type="molecule type" value="Genomic_DNA"/>
</dbReference>
<sequence length="179" mass="19246">MGSAIDQLSKGTGGEEKVIGHVPPFAAYLRSACTPGECFLITGGSAREAYRHRLPYPIRRIRTPWSCHVHGRSCLALNPYGDRWFGEGGLCFSRCFLSVSLRISLLCKRFTPLVNATEGEIRVRGGGRNAVVAARLQPHTGPSSHGPAQGKNLQSTEVMSEHGWSASTPSGLSTLRKGG</sequence>
<proteinExistence type="predicted"/>
<organism evidence="2 3">
    <name type="scientific">Riccia fluitans</name>
    <dbReference type="NCBI Taxonomy" id="41844"/>
    <lineage>
        <taxon>Eukaryota</taxon>
        <taxon>Viridiplantae</taxon>
        <taxon>Streptophyta</taxon>
        <taxon>Embryophyta</taxon>
        <taxon>Marchantiophyta</taxon>
        <taxon>Marchantiopsida</taxon>
        <taxon>Marchantiidae</taxon>
        <taxon>Marchantiales</taxon>
        <taxon>Ricciaceae</taxon>
        <taxon>Riccia</taxon>
    </lineage>
</organism>
<evidence type="ECO:0000313" key="3">
    <source>
        <dbReference type="Proteomes" id="UP001605036"/>
    </source>
</evidence>
<gene>
    <name evidence="2" type="ORF">R1flu_019333</name>
</gene>
<dbReference type="AlphaFoldDB" id="A0ABD1ZIP3"/>
<reference evidence="2 3" key="1">
    <citation type="submission" date="2024-09" db="EMBL/GenBank/DDBJ databases">
        <title>Chromosome-scale assembly of Riccia fluitans.</title>
        <authorList>
            <person name="Paukszto L."/>
            <person name="Sawicki J."/>
            <person name="Karawczyk K."/>
            <person name="Piernik-Szablinska J."/>
            <person name="Szczecinska M."/>
            <person name="Mazdziarz M."/>
        </authorList>
    </citation>
    <scope>NUCLEOTIDE SEQUENCE [LARGE SCALE GENOMIC DNA]</scope>
    <source>
        <strain evidence="2">Rf_01</strain>
        <tissue evidence="2">Aerial parts of the thallus</tissue>
    </source>
</reference>